<comment type="subunit">
    <text evidence="2">Monomer.</text>
</comment>
<accession>A0A059FL85</accession>
<comment type="catalytic activity">
    <reaction evidence="5">
        <text>DNA(n) + a 2'-deoxyribonucleoside 5'-triphosphate = DNA(n+1) + diphosphate</text>
        <dbReference type="Rhea" id="RHEA:22508"/>
        <dbReference type="Rhea" id="RHEA-COMP:17339"/>
        <dbReference type="Rhea" id="RHEA-COMP:17340"/>
        <dbReference type="ChEBI" id="CHEBI:33019"/>
        <dbReference type="ChEBI" id="CHEBI:61560"/>
        <dbReference type="ChEBI" id="CHEBI:173112"/>
        <dbReference type="EC" id="2.7.7.7"/>
    </reaction>
</comment>
<evidence type="ECO:0000313" key="8">
    <source>
        <dbReference type="Proteomes" id="UP000024816"/>
    </source>
</evidence>
<dbReference type="InterPro" id="IPR043502">
    <property type="entry name" value="DNA/RNA_pol_sf"/>
</dbReference>
<dbReference type="PANTHER" id="PTHR11076:SF34">
    <property type="entry name" value="PROTEIN UMUC"/>
    <property type="match status" value="1"/>
</dbReference>
<dbReference type="GO" id="GO:0042276">
    <property type="term" value="P:error-prone translesion synthesis"/>
    <property type="evidence" value="ECO:0007669"/>
    <property type="project" value="TreeGrafter"/>
</dbReference>
<dbReference type="PATRIC" id="fig|1280952.3.peg.536"/>
<sequence length="445" mass="49653">MNRPLDSGAQNVLFMFTFVFRVRPMRLPTEIESLYIDFDAFFANAEKQLRPELRGRPVGVIPLESEYSGLIARCYEAKAYGIRRGTSVREARALCPGIALPVARHDEYVKLHHRILAELDRHVPVRKVWSVDEMECALIGSERRRGENIAQSIRCGLKEAIGPWMTASIGLAPNQFLAKVAAEMNKPEGLVVLRPEDLPGPLFDLDLQDLPGISGRMHTRLGKAGVFTVEQLWNLSPKQARAIWNSVEGERMWAQLHGYAVSRPETERRMFGHGRVLSGEWRQPDKARGCLRLLTAKAARRLRRENYLARAIHVSIGAQDGRRWSGDASFSPARDDHTFLQHTSVLFDAGMEALGSRHLSKVSVFLHQISRPGETSGDLFEQASCATERARWERVTDAMDALNARNGACVVSLGPRKEPPGGYAGAKIAFGRVPDLNDFLTAPAD</sequence>
<dbReference type="eggNOG" id="COG0389">
    <property type="taxonomic scope" value="Bacteria"/>
</dbReference>
<dbReference type="Gene3D" id="1.10.150.20">
    <property type="entry name" value="5' to 3' exonuclease, C-terminal subdomain"/>
    <property type="match status" value="1"/>
</dbReference>
<dbReference type="GO" id="GO:0003887">
    <property type="term" value="F:DNA-directed DNA polymerase activity"/>
    <property type="evidence" value="ECO:0007669"/>
    <property type="project" value="TreeGrafter"/>
</dbReference>
<dbReference type="InterPro" id="IPR017961">
    <property type="entry name" value="DNA_pol_Y-fam_little_finger"/>
</dbReference>
<dbReference type="InterPro" id="IPR001126">
    <property type="entry name" value="UmuC"/>
</dbReference>
<dbReference type="GO" id="GO:0009432">
    <property type="term" value="P:SOS response"/>
    <property type="evidence" value="ECO:0007669"/>
    <property type="project" value="TreeGrafter"/>
</dbReference>
<evidence type="ECO:0000256" key="4">
    <source>
        <dbReference type="ARBA" id="ARBA00025589"/>
    </source>
</evidence>
<evidence type="ECO:0000256" key="2">
    <source>
        <dbReference type="ARBA" id="ARBA00011245"/>
    </source>
</evidence>
<gene>
    <name evidence="7" type="ORF">HJA_02660</name>
</gene>
<dbReference type="Pfam" id="PF11799">
    <property type="entry name" value="IMS_C"/>
    <property type="match status" value="1"/>
</dbReference>
<evidence type="ECO:0000313" key="7">
    <source>
        <dbReference type="EMBL" id="KCZ91404.1"/>
    </source>
</evidence>
<evidence type="ECO:0000256" key="3">
    <source>
        <dbReference type="ARBA" id="ARBA00012417"/>
    </source>
</evidence>
<comment type="similarity">
    <text evidence="1">Belongs to the DNA polymerase type-Y family.</text>
</comment>
<dbReference type="CDD" id="cd00424">
    <property type="entry name" value="PolY"/>
    <property type="match status" value="1"/>
</dbReference>
<dbReference type="GO" id="GO:0003684">
    <property type="term" value="F:damaged DNA binding"/>
    <property type="evidence" value="ECO:0007669"/>
    <property type="project" value="InterPro"/>
</dbReference>
<dbReference type="Proteomes" id="UP000024816">
    <property type="component" value="Unassembled WGS sequence"/>
</dbReference>
<feature type="domain" description="UmuC" evidence="6">
    <location>
        <begin position="33"/>
        <end position="214"/>
    </location>
</feature>
<dbReference type="Gene3D" id="3.40.1170.60">
    <property type="match status" value="1"/>
</dbReference>
<dbReference type="SUPFAM" id="SSF56672">
    <property type="entry name" value="DNA/RNA polymerases"/>
    <property type="match status" value="1"/>
</dbReference>
<proteinExistence type="inferred from homology"/>
<comment type="caution">
    <text evidence="7">The sequence shown here is derived from an EMBL/GenBank/DDBJ whole genome shotgun (WGS) entry which is preliminary data.</text>
</comment>
<reference evidence="7 8" key="1">
    <citation type="journal article" date="2014" name="Antonie Van Leeuwenhoek">
        <title>Hyphomonas beringensis sp. nov. and Hyphomonas chukchiensis sp. nov., isolated from surface seawater of the Bering Sea and Chukchi Sea.</title>
        <authorList>
            <person name="Li C."/>
            <person name="Lai Q."/>
            <person name="Li G."/>
            <person name="Dong C."/>
            <person name="Wang J."/>
            <person name="Liao Y."/>
            <person name="Shao Z."/>
        </authorList>
    </citation>
    <scope>NUCLEOTIDE SEQUENCE [LARGE SCALE GENOMIC DNA]</scope>
    <source>
        <strain evidence="7 8">VP2</strain>
    </source>
</reference>
<dbReference type="PANTHER" id="PTHR11076">
    <property type="entry name" value="DNA REPAIR POLYMERASE UMUC / TRANSFERASE FAMILY MEMBER"/>
    <property type="match status" value="1"/>
</dbReference>
<dbReference type="Pfam" id="PF00817">
    <property type="entry name" value="IMS"/>
    <property type="match status" value="1"/>
</dbReference>
<dbReference type="STRING" id="1280952.HJA_02660"/>
<dbReference type="GO" id="GO:0006281">
    <property type="term" value="P:DNA repair"/>
    <property type="evidence" value="ECO:0007669"/>
    <property type="project" value="InterPro"/>
</dbReference>
<name>A0A059FL85_9PROT</name>
<dbReference type="EC" id="2.7.7.7" evidence="3"/>
<evidence type="ECO:0000259" key="6">
    <source>
        <dbReference type="PROSITE" id="PS50173"/>
    </source>
</evidence>
<dbReference type="InterPro" id="IPR050116">
    <property type="entry name" value="DNA_polymerase-Y"/>
</dbReference>
<comment type="function">
    <text evidence="4">Poorly processive, error-prone DNA polymerase involved in untargeted mutagenesis. Copies undamaged DNA at stalled replication forks, which arise in vivo from mismatched or misaligned primer ends. These misaligned primers can be extended by PolIV. Exhibits no 3'-5' exonuclease (proofreading) activity. May be involved in translesional synthesis, in conjunction with the beta clamp from PolIII.</text>
</comment>
<dbReference type="EMBL" id="ARYJ01000001">
    <property type="protein sequence ID" value="KCZ91404.1"/>
    <property type="molecule type" value="Genomic_DNA"/>
</dbReference>
<dbReference type="Gene3D" id="3.30.70.270">
    <property type="match status" value="1"/>
</dbReference>
<protein>
    <recommendedName>
        <fullName evidence="3">DNA-directed DNA polymerase</fullName>
        <ecNumber evidence="3">2.7.7.7</ecNumber>
    </recommendedName>
</protein>
<dbReference type="InterPro" id="IPR043128">
    <property type="entry name" value="Rev_trsase/Diguanyl_cyclase"/>
</dbReference>
<dbReference type="AlphaFoldDB" id="A0A059FL85"/>
<evidence type="ECO:0000256" key="1">
    <source>
        <dbReference type="ARBA" id="ARBA00010945"/>
    </source>
</evidence>
<dbReference type="GO" id="GO:0005829">
    <property type="term" value="C:cytosol"/>
    <property type="evidence" value="ECO:0007669"/>
    <property type="project" value="TreeGrafter"/>
</dbReference>
<organism evidence="7 8">
    <name type="scientific">Hyphomonas jannaschiana VP2</name>
    <dbReference type="NCBI Taxonomy" id="1280952"/>
    <lineage>
        <taxon>Bacteria</taxon>
        <taxon>Pseudomonadati</taxon>
        <taxon>Pseudomonadota</taxon>
        <taxon>Alphaproteobacteria</taxon>
        <taxon>Hyphomonadales</taxon>
        <taxon>Hyphomonadaceae</taxon>
        <taxon>Hyphomonas</taxon>
    </lineage>
</organism>
<keyword evidence="8" id="KW-1185">Reference proteome</keyword>
<dbReference type="PROSITE" id="PS50173">
    <property type="entry name" value="UMUC"/>
    <property type="match status" value="1"/>
</dbReference>
<dbReference type="RefSeq" id="WP_206741654.1">
    <property type="nucleotide sequence ID" value="NZ_ARYJ01000001.1"/>
</dbReference>
<evidence type="ECO:0000256" key="5">
    <source>
        <dbReference type="ARBA" id="ARBA00049244"/>
    </source>
</evidence>